<keyword evidence="1" id="KW-0238">DNA-binding</keyword>
<evidence type="ECO:0000256" key="1">
    <source>
        <dbReference type="ARBA" id="ARBA00023125"/>
    </source>
</evidence>
<accession>A0A552FWT8</accession>
<dbReference type="Pfam" id="PF01381">
    <property type="entry name" value="HTH_3"/>
    <property type="match status" value="1"/>
</dbReference>
<dbReference type="GO" id="GO:0005829">
    <property type="term" value="C:cytosol"/>
    <property type="evidence" value="ECO:0007669"/>
    <property type="project" value="TreeGrafter"/>
</dbReference>
<dbReference type="CDD" id="cd00093">
    <property type="entry name" value="HTH_XRE"/>
    <property type="match status" value="1"/>
</dbReference>
<dbReference type="GO" id="GO:0003700">
    <property type="term" value="F:DNA-binding transcription factor activity"/>
    <property type="evidence" value="ECO:0007669"/>
    <property type="project" value="TreeGrafter"/>
</dbReference>
<dbReference type="AlphaFoldDB" id="A0A552FWT8"/>
<dbReference type="InterPro" id="IPR050807">
    <property type="entry name" value="TransReg_Diox_bact_type"/>
</dbReference>
<dbReference type="InterPro" id="IPR010982">
    <property type="entry name" value="Lambda_DNA-bd_dom_sf"/>
</dbReference>
<proteinExistence type="predicted"/>
<dbReference type="SMART" id="SM00530">
    <property type="entry name" value="HTH_XRE"/>
    <property type="match status" value="1"/>
</dbReference>
<evidence type="ECO:0000259" key="2">
    <source>
        <dbReference type="PROSITE" id="PS50943"/>
    </source>
</evidence>
<feature type="domain" description="HTH cro/C1-type" evidence="2">
    <location>
        <begin position="18"/>
        <end position="72"/>
    </location>
</feature>
<dbReference type="PANTHER" id="PTHR46797:SF1">
    <property type="entry name" value="METHYLPHOSPHONATE SYNTHASE"/>
    <property type="match status" value="1"/>
</dbReference>
<protein>
    <submittedName>
        <fullName evidence="3">XRE family transcriptional regulator</fullName>
    </submittedName>
</protein>
<dbReference type="InterPro" id="IPR001387">
    <property type="entry name" value="Cro/C1-type_HTH"/>
</dbReference>
<dbReference type="PANTHER" id="PTHR46797">
    <property type="entry name" value="HTH-TYPE TRANSCRIPTIONAL REGULATOR"/>
    <property type="match status" value="1"/>
</dbReference>
<dbReference type="EMBL" id="SFBE01000134">
    <property type="protein sequence ID" value="TRU51195.1"/>
    <property type="molecule type" value="Genomic_DNA"/>
</dbReference>
<evidence type="ECO:0000313" key="4">
    <source>
        <dbReference type="Proteomes" id="UP000316958"/>
    </source>
</evidence>
<sequence>MQKHLKADNLQKKFGEIIRSRRQALGISQEELAERCDLHRNYISEIERGLKSASLRTIVLIALALGCHPHILIQEAEEILEDNS</sequence>
<comment type="caution">
    <text evidence="3">The sequence shown here is derived from an EMBL/GenBank/DDBJ whole genome shotgun (WGS) entry which is preliminary data.</text>
</comment>
<reference evidence="3 4" key="1">
    <citation type="submission" date="2019-01" db="EMBL/GenBank/DDBJ databases">
        <title>Coherence of Microcystis species and biogeography revealed through population genomics.</title>
        <authorList>
            <person name="Perez-Carrascal O.M."/>
            <person name="Terrat Y."/>
            <person name="Giani A."/>
            <person name="Fortin N."/>
            <person name="Tromas N."/>
            <person name="Shapiro B.J."/>
        </authorList>
    </citation>
    <scope>NUCLEOTIDE SEQUENCE [LARGE SCALE GENOMIC DNA]</scope>
    <source>
        <strain evidence="3">Ma_QC_Ch_20071001_S25D</strain>
    </source>
</reference>
<evidence type="ECO:0000313" key="3">
    <source>
        <dbReference type="EMBL" id="TRU51195.1"/>
    </source>
</evidence>
<dbReference type="Gene3D" id="1.10.260.40">
    <property type="entry name" value="lambda repressor-like DNA-binding domains"/>
    <property type="match status" value="1"/>
</dbReference>
<dbReference type="GO" id="GO:0003677">
    <property type="term" value="F:DNA binding"/>
    <property type="evidence" value="ECO:0007669"/>
    <property type="project" value="UniProtKB-KW"/>
</dbReference>
<name>A0A552FWT8_MICAE</name>
<gene>
    <name evidence="3" type="ORF">EWV57_07955</name>
</gene>
<dbReference type="SUPFAM" id="SSF47413">
    <property type="entry name" value="lambda repressor-like DNA-binding domains"/>
    <property type="match status" value="1"/>
</dbReference>
<dbReference type="PROSITE" id="PS50943">
    <property type="entry name" value="HTH_CROC1"/>
    <property type="match status" value="1"/>
</dbReference>
<dbReference type="Proteomes" id="UP000316958">
    <property type="component" value="Unassembled WGS sequence"/>
</dbReference>
<organism evidence="3 4">
    <name type="scientific">Microcystis aeruginosa Ma_QC_Ch_20071001_S25D</name>
    <dbReference type="NCBI Taxonomy" id="2486250"/>
    <lineage>
        <taxon>Bacteria</taxon>
        <taxon>Bacillati</taxon>
        <taxon>Cyanobacteriota</taxon>
        <taxon>Cyanophyceae</taxon>
        <taxon>Oscillatoriophycideae</taxon>
        <taxon>Chroococcales</taxon>
        <taxon>Microcystaceae</taxon>
        <taxon>Microcystis</taxon>
    </lineage>
</organism>